<evidence type="ECO:0000256" key="3">
    <source>
        <dbReference type="ARBA" id="ARBA00022519"/>
    </source>
</evidence>
<dbReference type="Proteomes" id="UP001317705">
    <property type="component" value="Chromosome"/>
</dbReference>
<keyword evidence="5" id="KW-0472">Membrane</keyword>
<dbReference type="PANTHER" id="PTHR30606">
    <property type="entry name" value="LIPID A BIOSYNTHESIS LAUROYL ACYLTRANSFERASE"/>
    <property type="match status" value="1"/>
</dbReference>
<dbReference type="PIRSF" id="PIRSF026649">
    <property type="entry name" value="MsbB"/>
    <property type="match status" value="1"/>
</dbReference>
<organism evidence="8 9">
    <name type="scientific">Geotalea uraniireducens</name>
    <dbReference type="NCBI Taxonomy" id="351604"/>
    <lineage>
        <taxon>Bacteria</taxon>
        <taxon>Pseudomonadati</taxon>
        <taxon>Thermodesulfobacteriota</taxon>
        <taxon>Desulfuromonadia</taxon>
        <taxon>Geobacterales</taxon>
        <taxon>Geobacteraceae</taxon>
        <taxon>Geotalea</taxon>
    </lineage>
</organism>
<feature type="compositionally biased region" description="Basic and acidic residues" evidence="7">
    <location>
        <begin position="1"/>
        <end position="11"/>
    </location>
</feature>
<dbReference type="PANTHER" id="PTHR30606:SF9">
    <property type="entry name" value="LIPID A BIOSYNTHESIS LAUROYLTRANSFERASE"/>
    <property type="match status" value="1"/>
</dbReference>
<proteinExistence type="predicted"/>
<evidence type="ECO:0000256" key="7">
    <source>
        <dbReference type="SAM" id="MobiDB-lite"/>
    </source>
</evidence>
<evidence type="ECO:0000313" key="8">
    <source>
        <dbReference type="EMBL" id="BDV44869.1"/>
    </source>
</evidence>
<evidence type="ECO:0000256" key="1">
    <source>
        <dbReference type="ARBA" id="ARBA00004533"/>
    </source>
</evidence>
<protein>
    <submittedName>
        <fullName evidence="8">Lipid A biosynthesis acyltransferase</fullName>
    </submittedName>
</protein>
<keyword evidence="4" id="KW-0808">Transferase</keyword>
<dbReference type="EMBL" id="AP027151">
    <property type="protein sequence ID" value="BDV44869.1"/>
    <property type="molecule type" value="Genomic_DNA"/>
</dbReference>
<reference evidence="8 9" key="1">
    <citation type="submission" date="2022-12" db="EMBL/GenBank/DDBJ databases">
        <title>Polyphasic characterization of Geotalea uranireducens NIT-SL11 newly isolated from a complex of sewage sludge and microbially reduced graphene oxide.</title>
        <authorList>
            <person name="Xie L."/>
            <person name="Yoshida N."/>
            <person name="Meng L."/>
        </authorList>
    </citation>
    <scope>NUCLEOTIDE SEQUENCE [LARGE SCALE GENOMIC DNA]</scope>
    <source>
        <strain evidence="8 9">NIT-SL11</strain>
    </source>
</reference>
<dbReference type="RefSeq" id="WP_282000956.1">
    <property type="nucleotide sequence ID" value="NZ_AP027151.1"/>
</dbReference>
<comment type="subcellular location">
    <subcellularLocation>
        <location evidence="1">Cell inner membrane</location>
    </subcellularLocation>
</comment>
<keyword evidence="9" id="KW-1185">Reference proteome</keyword>
<accession>A0ABN6VYY3</accession>
<dbReference type="CDD" id="cd07984">
    <property type="entry name" value="LPLAT_LABLAT-like"/>
    <property type="match status" value="1"/>
</dbReference>
<sequence length="343" mass="38708">MHSGVYDHNRQDGGGCPPHQAVGPGTNDPTNDNVSPADQPLRDSLKQLKWHLGLGAFLLFSWPIALLPRQVAVWLGGTAGNLAYLLLRKERTTVVENIRSSLPYLETVPGWTPDHGTPEAIARRNFANYGRTIVEALKLYYGLGKPFMNELELRGIEHFERAREQGKGTFFITGHCGNWELMALTFGVRYNEVAVVARRQKYDPLTNFLERLRHRFGNHVIYADGAARSIFLKLRKNDTIGILIDQAVQPDEGAIVDFLGRGAWTTTMPVKIAGKTGTPLLPIFIHREGGRHVVTIHPAVELPPHNPIAGTRLLNRAIEEYIARHPDEWLWVYRRWKRVPETD</sequence>
<evidence type="ECO:0000256" key="2">
    <source>
        <dbReference type="ARBA" id="ARBA00022475"/>
    </source>
</evidence>
<evidence type="ECO:0000256" key="5">
    <source>
        <dbReference type="ARBA" id="ARBA00023136"/>
    </source>
</evidence>
<dbReference type="InterPro" id="IPR004960">
    <property type="entry name" value="LipA_acyltrans"/>
</dbReference>
<evidence type="ECO:0000256" key="4">
    <source>
        <dbReference type="ARBA" id="ARBA00022679"/>
    </source>
</evidence>
<dbReference type="GO" id="GO:0016746">
    <property type="term" value="F:acyltransferase activity"/>
    <property type="evidence" value="ECO:0007669"/>
    <property type="project" value="UniProtKB-KW"/>
</dbReference>
<feature type="compositionally biased region" description="Polar residues" evidence="7">
    <location>
        <begin position="27"/>
        <end position="36"/>
    </location>
</feature>
<dbReference type="Pfam" id="PF03279">
    <property type="entry name" value="Lip_A_acyltrans"/>
    <property type="match status" value="1"/>
</dbReference>
<keyword evidence="3" id="KW-0997">Cell inner membrane</keyword>
<evidence type="ECO:0000256" key="6">
    <source>
        <dbReference type="ARBA" id="ARBA00023315"/>
    </source>
</evidence>
<gene>
    <name evidence="8" type="ORF">GURASL_37920</name>
</gene>
<evidence type="ECO:0000313" key="9">
    <source>
        <dbReference type="Proteomes" id="UP001317705"/>
    </source>
</evidence>
<name>A0ABN6VYY3_9BACT</name>
<keyword evidence="6 8" id="KW-0012">Acyltransferase</keyword>
<keyword evidence="2" id="KW-1003">Cell membrane</keyword>
<feature type="region of interest" description="Disordered" evidence="7">
    <location>
        <begin position="1"/>
        <end position="40"/>
    </location>
</feature>